<keyword evidence="1" id="KW-1133">Transmembrane helix</keyword>
<feature type="transmembrane region" description="Helical" evidence="1">
    <location>
        <begin position="282"/>
        <end position="301"/>
    </location>
</feature>
<protein>
    <recommendedName>
        <fullName evidence="4">OpgC domain-containing protein</fullName>
    </recommendedName>
</protein>
<sequence length="486" mass="53217">MLDRTATPKPLASPLPELNAYGRDLRIDACRGIALWYIFLDHVPNNVGSWLTLRNYGFSDAAEVFMFLSGLTCALSYGKARQSAGWTAVIGRTLWRSWDIYVAFLLLTLACAVVVHLAGGGPLADRSNTRILLEQPGMTLAHAAILQYRPVNTDVLPLFVLYHLLFAPLLWLLLRAPNATLGASLLLYTLVHVFGWTIPAWPNGHWFFNPLAWQLPLVLGAWWIIEGKRFRPCVTSRNVLVPAVLYLVFSLVVALSCSIKPLEALVPQPLPALLYPMDKSNLAPLRLLHFLALAVLVLWLVPRDWRGLKTAVMRGAISCGQNSLPIYCLGVLLALASHLALLDVSDGLMMQIALSVGGVLVMVAAATLLNSINTKPRQPPQAKPADLPVQQATRFELVINLKRAQNLKRAKTLGVMTLGVKSLGVMPPALLAHIEEGDRPKMLFAPVRESGWGADPVQAIAPVFGPPARNVAQDVNWTSRTVEPVP</sequence>
<keyword evidence="1" id="KW-0472">Membrane</keyword>
<dbReference type="OrthoDB" id="9775975at2"/>
<dbReference type="InterPro" id="IPR014550">
    <property type="entry name" value="UCP028704_OpgC"/>
</dbReference>
<gene>
    <name evidence="2" type="ORF">B5V03_19420</name>
</gene>
<dbReference type="EMBL" id="MZXW01000021">
    <property type="protein sequence ID" value="RXT45829.1"/>
    <property type="molecule type" value="Genomic_DNA"/>
</dbReference>
<dbReference type="Pfam" id="PF10129">
    <property type="entry name" value="OpgC_C"/>
    <property type="match status" value="1"/>
</dbReference>
<evidence type="ECO:0000313" key="2">
    <source>
        <dbReference type="EMBL" id="RXT45829.1"/>
    </source>
</evidence>
<evidence type="ECO:0000313" key="3">
    <source>
        <dbReference type="Proteomes" id="UP000290819"/>
    </source>
</evidence>
<feature type="transmembrane region" description="Helical" evidence="1">
    <location>
        <begin position="181"/>
        <end position="201"/>
    </location>
</feature>
<feature type="transmembrane region" description="Helical" evidence="1">
    <location>
        <begin position="98"/>
        <end position="118"/>
    </location>
</feature>
<keyword evidence="3" id="KW-1185">Reference proteome</keyword>
<comment type="caution">
    <text evidence="2">The sequence shown here is derived from an EMBL/GenBank/DDBJ whole genome shotgun (WGS) entry which is preliminary data.</text>
</comment>
<organism evidence="2 3">
    <name type="scientific">Bradyrhizobium betae</name>
    <dbReference type="NCBI Taxonomy" id="244734"/>
    <lineage>
        <taxon>Bacteria</taxon>
        <taxon>Pseudomonadati</taxon>
        <taxon>Pseudomonadota</taxon>
        <taxon>Alphaproteobacteria</taxon>
        <taxon>Hyphomicrobiales</taxon>
        <taxon>Nitrobacteraceae</taxon>
        <taxon>Bradyrhizobium</taxon>
    </lineage>
</organism>
<accession>A0A4V1P5Z5</accession>
<feature type="transmembrane region" description="Helical" evidence="1">
    <location>
        <begin position="237"/>
        <end position="262"/>
    </location>
</feature>
<dbReference type="PIRSF" id="PIRSF028704">
    <property type="entry name" value="UPC028704"/>
    <property type="match status" value="1"/>
</dbReference>
<proteinExistence type="predicted"/>
<feature type="transmembrane region" description="Helical" evidence="1">
    <location>
        <begin position="155"/>
        <end position="174"/>
    </location>
</feature>
<dbReference type="PANTHER" id="PTHR38592:SF3">
    <property type="entry name" value="BLL4819 PROTEIN"/>
    <property type="match status" value="1"/>
</dbReference>
<dbReference type="RefSeq" id="WP_129272022.1">
    <property type="nucleotide sequence ID" value="NZ_MZXW01000021.1"/>
</dbReference>
<name>A0A4V1P5Z5_9BRAD</name>
<dbReference type="Gene3D" id="3.40.50.2300">
    <property type="match status" value="2"/>
</dbReference>
<reference evidence="2 3" key="1">
    <citation type="submission" date="2017-03" db="EMBL/GenBank/DDBJ databases">
        <authorList>
            <person name="Safronova V.I."/>
            <person name="Sazanova A.L."/>
            <person name="Chirak E.R."/>
        </authorList>
    </citation>
    <scope>NUCLEOTIDE SEQUENCE [LARGE SCALE GENOMIC DNA]</scope>
    <source>
        <strain evidence="2 3">Opo-243</strain>
    </source>
</reference>
<keyword evidence="1" id="KW-0812">Transmembrane</keyword>
<evidence type="ECO:0000256" key="1">
    <source>
        <dbReference type="SAM" id="Phobius"/>
    </source>
</evidence>
<dbReference type="Proteomes" id="UP000290819">
    <property type="component" value="Unassembled WGS sequence"/>
</dbReference>
<feature type="transmembrane region" description="Helical" evidence="1">
    <location>
        <begin position="348"/>
        <end position="369"/>
    </location>
</feature>
<feature type="transmembrane region" description="Helical" evidence="1">
    <location>
        <begin position="322"/>
        <end position="342"/>
    </location>
</feature>
<dbReference type="AlphaFoldDB" id="A0A4V1P5Z5"/>
<dbReference type="PANTHER" id="PTHR38592">
    <property type="entry name" value="BLL4819 PROTEIN"/>
    <property type="match status" value="1"/>
</dbReference>
<feature type="transmembrane region" description="Helical" evidence="1">
    <location>
        <begin position="207"/>
        <end position="225"/>
    </location>
</feature>
<evidence type="ECO:0008006" key="4">
    <source>
        <dbReference type="Google" id="ProtNLM"/>
    </source>
</evidence>